<dbReference type="GO" id="GO:0016787">
    <property type="term" value="F:hydrolase activity"/>
    <property type="evidence" value="ECO:0007669"/>
    <property type="project" value="UniProtKB-KW"/>
</dbReference>
<dbReference type="PRINTS" id="PR00111">
    <property type="entry name" value="ABHYDROLASE"/>
</dbReference>
<evidence type="ECO:0000313" key="3">
    <source>
        <dbReference type="Proteomes" id="UP000820669"/>
    </source>
</evidence>
<dbReference type="Proteomes" id="UP000820669">
    <property type="component" value="Unassembled WGS sequence"/>
</dbReference>
<dbReference type="Pfam" id="PF00561">
    <property type="entry name" value="Abhydrolase_1"/>
    <property type="match status" value="1"/>
</dbReference>
<keyword evidence="2" id="KW-0378">Hydrolase</keyword>
<dbReference type="PANTHER" id="PTHR46438:SF11">
    <property type="entry name" value="LIPASE-RELATED"/>
    <property type="match status" value="1"/>
</dbReference>
<accession>A0ABX1SDN7</accession>
<dbReference type="InterPro" id="IPR029058">
    <property type="entry name" value="AB_hydrolase_fold"/>
</dbReference>
<keyword evidence="3" id="KW-1185">Reference proteome</keyword>
<organism evidence="2 3">
    <name type="scientific">Pseudonocardia acidicola</name>
    <dbReference type="NCBI Taxonomy" id="2724939"/>
    <lineage>
        <taxon>Bacteria</taxon>
        <taxon>Bacillati</taxon>
        <taxon>Actinomycetota</taxon>
        <taxon>Actinomycetes</taxon>
        <taxon>Pseudonocardiales</taxon>
        <taxon>Pseudonocardiaceae</taxon>
        <taxon>Pseudonocardia</taxon>
    </lineage>
</organism>
<dbReference type="PRINTS" id="PR00412">
    <property type="entry name" value="EPOXHYDRLASE"/>
</dbReference>
<dbReference type="InterPro" id="IPR000073">
    <property type="entry name" value="AB_hydrolase_1"/>
</dbReference>
<dbReference type="SUPFAM" id="SSF53474">
    <property type="entry name" value="alpha/beta-Hydrolases"/>
    <property type="match status" value="1"/>
</dbReference>
<dbReference type="PANTHER" id="PTHR46438">
    <property type="entry name" value="ALPHA/BETA-HYDROLASES SUPERFAMILY PROTEIN"/>
    <property type="match status" value="1"/>
</dbReference>
<feature type="domain" description="AB hydrolase-1" evidence="1">
    <location>
        <begin position="33"/>
        <end position="266"/>
    </location>
</feature>
<proteinExistence type="predicted"/>
<dbReference type="RefSeq" id="WP_169383150.1">
    <property type="nucleotide sequence ID" value="NZ_JAAXLA010000040.1"/>
</dbReference>
<gene>
    <name evidence="2" type="ORF">HF526_20440</name>
</gene>
<evidence type="ECO:0000259" key="1">
    <source>
        <dbReference type="Pfam" id="PF00561"/>
    </source>
</evidence>
<protein>
    <submittedName>
        <fullName evidence="2">Alpha/beta fold hydrolase</fullName>
    </submittedName>
</protein>
<name>A0ABX1SDN7_9PSEU</name>
<evidence type="ECO:0000313" key="2">
    <source>
        <dbReference type="EMBL" id="NMH99665.1"/>
    </source>
</evidence>
<dbReference type="Gene3D" id="3.40.50.1820">
    <property type="entry name" value="alpha/beta hydrolase"/>
    <property type="match status" value="1"/>
</dbReference>
<dbReference type="EMBL" id="JAAXLA010000040">
    <property type="protein sequence ID" value="NMH99665.1"/>
    <property type="molecule type" value="Genomic_DNA"/>
</dbReference>
<reference evidence="2 3" key="1">
    <citation type="submission" date="2020-04" db="EMBL/GenBank/DDBJ databases">
        <authorList>
            <person name="Klaysubun C."/>
            <person name="Duangmal K."/>
            <person name="Lipun K."/>
        </authorList>
    </citation>
    <scope>NUCLEOTIDE SEQUENCE [LARGE SCALE GENOMIC DNA]</scope>
    <source>
        <strain evidence="2 3">K10HN5</strain>
    </source>
</reference>
<dbReference type="InterPro" id="IPR000639">
    <property type="entry name" value="Epox_hydrolase-like"/>
</dbReference>
<sequence>MTVTEHSREVPAGLTVQAAGHRTNYYDNGDGAPLVLLHGSGPGVSAYSNWNGVTPLLAGNFRTIAPDIAGYGLTEFREDGRYDIKLWVAHLLAFLDALEVDRAVLVGNSFGGALAIATAVFAPERVTGLVLLGTPAGEFPMTAGLRSGWYYEPSPDNMRAILQEFPFDPDIVTDEMVAARYALSARPGAQEAFRRLVPEPAGTDGGTVRGAGAGFLAKVTAPALILHGQQDRVVPLEAGLFASRHIPAADLHVFGRCGHWVQLERPVAFAEQVSLFAEGLG</sequence>
<comment type="caution">
    <text evidence="2">The sequence shown here is derived from an EMBL/GenBank/DDBJ whole genome shotgun (WGS) entry which is preliminary data.</text>
</comment>